<evidence type="ECO:0000313" key="3">
    <source>
        <dbReference type="Proteomes" id="UP000499080"/>
    </source>
</evidence>
<keyword evidence="3" id="KW-1185">Reference proteome</keyword>
<feature type="non-terminal residue" evidence="2">
    <location>
        <position position="1"/>
    </location>
</feature>
<proteinExistence type="predicted"/>
<dbReference type="Proteomes" id="UP000499080">
    <property type="component" value="Unassembled WGS sequence"/>
</dbReference>
<evidence type="ECO:0000313" key="2">
    <source>
        <dbReference type="EMBL" id="GBN39491.1"/>
    </source>
</evidence>
<dbReference type="AlphaFoldDB" id="A0A4Y2NJK5"/>
<comment type="caution">
    <text evidence="2">The sequence shown here is derived from an EMBL/GenBank/DDBJ whole genome shotgun (WGS) entry which is preliminary data.</text>
</comment>
<organism evidence="2 3">
    <name type="scientific">Araneus ventricosus</name>
    <name type="common">Orbweaver spider</name>
    <name type="synonym">Epeira ventricosa</name>
    <dbReference type="NCBI Taxonomy" id="182803"/>
    <lineage>
        <taxon>Eukaryota</taxon>
        <taxon>Metazoa</taxon>
        <taxon>Ecdysozoa</taxon>
        <taxon>Arthropoda</taxon>
        <taxon>Chelicerata</taxon>
        <taxon>Arachnida</taxon>
        <taxon>Araneae</taxon>
        <taxon>Araneomorphae</taxon>
        <taxon>Entelegynae</taxon>
        <taxon>Araneoidea</taxon>
        <taxon>Araneidae</taxon>
        <taxon>Araneus</taxon>
    </lineage>
</organism>
<evidence type="ECO:0000256" key="1">
    <source>
        <dbReference type="SAM" id="MobiDB-lite"/>
    </source>
</evidence>
<name>A0A4Y2NJK5_ARAVE</name>
<accession>A0A4Y2NJK5</accession>
<feature type="region of interest" description="Disordered" evidence="1">
    <location>
        <begin position="1"/>
        <end position="38"/>
    </location>
</feature>
<gene>
    <name evidence="2" type="ORF">AVEN_121334_1</name>
</gene>
<reference evidence="2 3" key="1">
    <citation type="journal article" date="2019" name="Sci. Rep.">
        <title>Orb-weaving spider Araneus ventricosus genome elucidates the spidroin gene catalogue.</title>
        <authorList>
            <person name="Kono N."/>
            <person name="Nakamura H."/>
            <person name="Ohtoshi R."/>
            <person name="Moran D.A.P."/>
            <person name="Shinohara A."/>
            <person name="Yoshida Y."/>
            <person name="Fujiwara M."/>
            <person name="Mori M."/>
            <person name="Tomita M."/>
            <person name="Arakawa K."/>
        </authorList>
    </citation>
    <scope>NUCLEOTIDE SEQUENCE [LARGE SCALE GENOMIC DNA]</scope>
</reference>
<sequence>SETSRNQCGIPAAGHSKSGGPDYPDDTKANAPPNELLSGTMEKYDKTVYWDRINVSISS</sequence>
<protein>
    <submittedName>
        <fullName evidence="2">Uncharacterized protein</fullName>
    </submittedName>
</protein>
<dbReference type="EMBL" id="BGPR01128373">
    <property type="protein sequence ID" value="GBN39491.1"/>
    <property type="molecule type" value="Genomic_DNA"/>
</dbReference>